<organism evidence="1 2">
    <name type="scientific">Nocardia uniformis</name>
    <dbReference type="NCBI Taxonomy" id="53432"/>
    <lineage>
        <taxon>Bacteria</taxon>
        <taxon>Bacillati</taxon>
        <taxon>Actinomycetota</taxon>
        <taxon>Actinomycetes</taxon>
        <taxon>Mycobacteriales</taxon>
        <taxon>Nocardiaceae</taxon>
        <taxon>Nocardia</taxon>
    </lineage>
</organism>
<evidence type="ECO:0000313" key="2">
    <source>
        <dbReference type="Proteomes" id="UP000586827"/>
    </source>
</evidence>
<evidence type="ECO:0000313" key="1">
    <source>
        <dbReference type="EMBL" id="NNH76011.1"/>
    </source>
</evidence>
<dbReference type="EMBL" id="JABELX010000034">
    <property type="protein sequence ID" value="NNH76011.1"/>
    <property type="molecule type" value="Genomic_DNA"/>
</dbReference>
<dbReference type="Proteomes" id="UP000586827">
    <property type="component" value="Unassembled WGS sequence"/>
</dbReference>
<dbReference type="RefSeq" id="WP_067529257.1">
    <property type="nucleotide sequence ID" value="NZ_JABELX010000034.1"/>
</dbReference>
<proteinExistence type="predicted"/>
<sequence>MGADLLCGAHCGTRRRELSGLLDFRIAKAIPGSNLAQLLNTTTDAGGVLARELPATLPQNTFDVSAPSTSASADTPIYSHCAADSLNSASGA</sequence>
<name>A0A849CL24_9NOCA</name>
<dbReference type="AlphaFoldDB" id="A0A849CL24"/>
<accession>A0A849CL24</accession>
<comment type="caution">
    <text evidence="1">The sequence shown here is derived from an EMBL/GenBank/DDBJ whole genome shotgun (WGS) entry which is preliminary data.</text>
</comment>
<protein>
    <submittedName>
        <fullName evidence="1">Uncharacterized protein</fullName>
    </submittedName>
</protein>
<keyword evidence="2" id="KW-1185">Reference proteome</keyword>
<reference evidence="1 2" key="1">
    <citation type="submission" date="2020-05" db="EMBL/GenBank/DDBJ databases">
        <title>MicrobeNet Type strains.</title>
        <authorList>
            <person name="Nicholson A.C."/>
        </authorList>
    </citation>
    <scope>NUCLEOTIDE SEQUENCE [LARGE SCALE GENOMIC DNA]</scope>
    <source>
        <strain evidence="1 2">JCM 3224</strain>
    </source>
</reference>
<gene>
    <name evidence="1" type="ORF">HLB23_40230</name>
</gene>